<dbReference type="HOGENOM" id="CLU_018354_0_2_1"/>
<dbReference type="Pfam" id="PF01565">
    <property type="entry name" value="FAD_binding_4"/>
    <property type="match status" value="1"/>
</dbReference>
<evidence type="ECO:0000313" key="7">
    <source>
        <dbReference type="EMBL" id="CBF78732.1"/>
    </source>
</evidence>
<organism evidence="7 8">
    <name type="scientific">Emericella nidulans (strain FGSC A4 / ATCC 38163 / CBS 112.46 / NRRL 194 / M139)</name>
    <name type="common">Aspergillus nidulans</name>
    <dbReference type="NCBI Taxonomy" id="227321"/>
    <lineage>
        <taxon>Eukaryota</taxon>
        <taxon>Fungi</taxon>
        <taxon>Dikarya</taxon>
        <taxon>Ascomycota</taxon>
        <taxon>Pezizomycotina</taxon>
        <taxon>Eurotiomycetes</taxon>
        <taxon>Eurotiomycetidae</taxon>
        <taxon>Eurotiales</taxon>
        <taxon>Aspergillaceae</taxon>
        <taxon>Aspergillus</taxon>
        <taxon>Aspergillus subgen. Nidulantes</taxon>
    </lineage>
</organism>
<proteinExistence type="inferred from homology"/>
<dbReference type="InterPro" id="IPR036318">
    <property type="entry name" value="FAD-bd_PCMH-like_sf"/>
</dbReference>
<dbReference type="InterPro" id="IPR012951">
    <property type="entry name" value="BBE"/>
</dbReference>
<comment type="similarity">
    <text evidence="1">Belongs to the oxygen-dependent FAD-linked oxidoreductase family.</text>
</comment>
<evidence type="ECO:0000259" key="6">
    <source>
        <dbReference type="PROSITE" id="PS51387"/>
    </source>
</evidence>
<name>C8VCU1_EMENI</name>
<feature type="signal peptide" evidence="5">
    <location>
        <begin position="1"/>
        <end position="18"/>
    </location>
</feature>
<evidence type="ECO:0000256" key="1">
    <source>
        <dbReference type="ARBA" id="ARBA00005466"/>
    </source>
</evidence>
<dbReference type="Gene3D" id="3.40.462.20">
    <property type="match status" value="1"/>
</dbReference>
<dbReference type="OrthoDB" id="415825at2759"/>
<dbReference type="KEGG" id="ani:ANIA_07269"/>
<dbReference type="GO" id="GO:0016491">
    <property type="term" value="F:oxidoreductase activity"/>
    <property type="evidence" value="ECO:0000318"/>
    <property type="project" value="GO_Central"/>
</dbReference>
<dbReference type="InterPro" id="IPR016169">
    <property type="entry name" value="FAD-bd_PCMH_sub2"/>
</dbReference>
<keyword evidence="8" id="KW-1185">Reference proteome</keyword>
<dbReference type="GO" id="GO:0005576">
    <property type="term" value="C:extracellular region"/>
    <property type="evidence" value="ECO:0000314"/>
    <property type="project" value="AspGD"/>
</dbReference>
<feature type="domain" description="FAD-binding PCMH-type" evidence="6">
    <location>
        <begin position="66"/>
        <end position="242"/>
    </location>
</feature>
<gene>
    <name evidence="7" type="ORF">ANIA_07269</name>
</gene>
<protein>
    <recommendedName>
        <fullName evidence="6">FAD-binding PCMH-type domain-containing protein</fullName>
    </recommendedName>
</protein>
<dbReference type="GO" id="GO:0071949">
    <property type="term" value="F:FAD binding"/>
    <property type="evidence" value="ECO:0007669"/>
    <property type="project" value="InterPro"/>
</dbReference>
<dbReference type="InterPro" id="IPR016166">
    <property type="entry name" value="FAD-bd_PCMH"/>
</dbReference>
<dbReference type="Gene3D" id="3.30.43.10">
    <property type="entry name" value="Uridine Diphospho-n-acetylenolpyruvylglucosamine Reductase, domain 2"/>
    <property type="match status" value="1"/>
</dbReference>
<evidence type="ECO:0000256" key="2">
    <source>
        <dbReference type="ARBA" id="ARBA00022630"/>
    </source>
</evidence>
<dbReference type="AlphaFoldDB" id="C8VCU1"/>
<accession>C8VCU1</accession>
<reference evidence="8" key="1">
    <citation type="journal article" date="2005" name="Nature">
        <title>Sequencing of Aspergillus nidulans and comparative analysis with A. fumigatus and A. oryzae.</title>
        <authorList>
            <person name="Galagan J.E."/>
            <person name="Calvo S.E."/>
            <person name="Cuomo C."/>
            <person name="Ma L.J."/>
            <person name="Wortman J.R."/>
            <person name="Batzoglou S."/>
            <person name="Lee S.I."/>
            <person name="Basturkmen M."/>
            <person name="Spevak C.C."/>
            <person name="Clutterbuck J."/>
            <person name="Kapitonov V."/>
            <person name="Jurka J."/>
            <person name="Scazzocchio C."/>
            <person name="Farman M."/>
            <person name="Butler J."/>
            <person name="Purcell S."/>
            <person name="Harris S."/>
            <person name="Braus G.H."/>
            <person name="Draht O."/>
            <person name="Busch S."/>
            <person name="D'Enfert C."/>
            <person name="Bouchier C."/>
            <person name="Goldman G.H."/>
            <person name="Bell-Pedersen D."/>
            <person name="Griffiths-Jones S."/>
            <person name="Doonan J.H."/>
            <person name="Yu J."/>
            <person name="Vienken K."/>
            <person name="Pain A."/>
            <person name="Freitag M."/>
            <person name="Selker E.U."/>
            <person name="Archer D.B."/>
            <person name="Penalva M.A."/>
            <person name="Oakley B.R."/>
            <person name="Momany M."/>
            <person name="Tanaka T."/>
            <person name="Kumagai T."/>
            <person name="Asai K."/>
            <person name="Machida M."/>
            <person name="Nierman W.C."/>
            <person name="Denning D.W."/>
            <person name="Caddick M."/>
            <person name="Hynes M."/>
            <person name="Paoletti M."/>
            <person name="Fischer R."/>
            <person name="Miller B."/>
            <person name="Dyer P."/>
            <person name="Sachs M.S."/>
            <person name="Osmani S.A."/>
            <person name="Birren B.W."/>
        </authorList>
    </citation>
    <scope>NUCLEOTIDE SEQUENCE [LARGE SCALE GENOMIC DNA]</scope>
    <source>
        <strain evidence="8">FGSC A4 / ATCC 38163 / CBS 112.46 / NRRL 194 / M139</strain>
    </source>
</reference>
<sequence length="474" mass="51143">MALFLTGYLLLTFTLTLSFSTLRVWAAGRWPDVVAQELGPQLSSLASIITEPGAVESDFERWSAYSAPQPGVVVSVATEEDVAKTVKFCVSNSIRFLAQNGGHGWADTFDLGPNRRGLLIDITQLNTVVFNANRTQVTLGGGVSIGEAVAAAVEHDTLIPTGNCNCVGTLGAILGGGYGNLLGMVGFGVDNVLELKVVLADGEVHTVTPGRQGKDHDLFWALRGAGPNYGIVTSATLKAYPVDSATNITAWMGQLVFSGEQVEAVVQAIEELTLTPEMNIFLYYMTVNGTQRFIATPFYYGDEGEARGRAAFASLLDIGPIEDQTAEVPYARWNDGSDGFCTSGGYKPAYSAALQTQNSVVIMEAYSLDRARALPDDSAAFPGRSRVNFQAVAIPWYYDQGLENSAIAWGETMRALWWETDGLDDPAVYVNFAHGDENLTTIYGENVGQLRAIKARVDPENVFNQWFNLGTGRP</sequence>
<dbReference type="SMR" id="C8VCU1"/>
<dbReference type="InterPro" id="IPR050416">
    <property type="entry name" value="FAD-linked_Oxidoreductase"/>
</dbReference>
<dbReference type="OMA" id="TYINFAH"/>
<dbReference type="SUPFAM" id="SSF56176">
    <property type="entry name" value="FAD-binding/transporter-associated domain-like"/>
    <property type="match status" value="1"/>
</dbReference>
<keyword evidence="3" id="KW-0274">FAD</keyword>
<dbReference type="InParanoid" id="C8VCU1"/>
<dbReference type="VEuPathDB" id="FungiDB:AN7269"/>
<dbReference type="GeneID" id="2869961"/>
<keyword evidence="2" id="KW-0285">Flavoprotein</keyword>
<evidence type="ECO:0000256" key="4">
    <source>
        <dbReference type="ARBA" id="ARBA00023002"/>
    </source>
</evidence>
<dbReference type="STRING" id="227321.C8VCU1"/>
<dbReference type="PANTHER" id="PTHR42973">
    <property type="entry name" value="BINDING OXIDOREDUCTASE, PUTATIVE (AFU_ORTHOLOGUE AFUA_1G17690)-RELATED"/>
    <property type="match status" value="1"/>
</dbReference>
<keyword evidence="5" id="KW-0732">Signal</keyword>
<dbReference type="PANTHER" id="PTHR42973:SF7">
    <property type="entry name" value="FAD-BINDING PCMH-TYPE DOMAIN-CONTAINING PROTEIN"/>
    <property type="match status" value="1"/>
</dbReference>
<evidence type="ECO:0000313" key="8">
    <source>
        <dbReference type="Proteomes" id="UP000000560"/>
    </source>
</evidence>
<dbReference type="RefSeq" id="XP_680538.2">
    <property type="nucleotide sequence ID" value="XM_675446.2"/>
</dbReference>
<keyword evidence="4" id="KW-0560">Oxidoreductase</keyword>
<evidence type="ECO:0000256" key="3">
    <source>
        <dbReference type="ARBA" id="ARBA00022827"/>
    </source>
</evidence>
<evidence type="ECO:0000256" key="5">
    <source>
        <dbReference type="SAM" id="SignalP"/>
    </source>
</evidence>
<dbReference type="Gene3D" id="3.30.465.10">
    <property type="match status" value="1"/>
</dbReference>
<dbReference type="eggNOG" id="ENOG502RGYQ">
    <property type="taxonomic scope" value="Eukaryota"/>
</dbReference>
<dbReference type="InterPro" id="IPR016167">
    <property type="entry name" value="FAD-bd_PCMH_sub1"/>
</dbReference>
<dbReference type="InterPro" id="IPR006094">
    <property type="entry name" value="Oxid_FAD_bind_N"/>
</dbReference>
<feature type="chain" id="PRO_5002992157" description="FAD-binding PCMH-type domain-containing protein" evidence="5">
    <location>
        <begin position="19"/>
        <end position="474"/>
    </location>
</feature>
<dbReference type="PROSITE" id="PS51387">
    <property type="entry name" value="FAD_PCMH"/>
    <property type="match status" value="1"/>
</dbReference>
<dbReference type="EMBL" id="BN001304">
    <property type="protein sequence ID" value="CBF78732.1"/>
    <property type="molecule type" value="Genomic_DNA"/>
</dbReference>
<reference evidence="8" key="2">
    <citation type="journal article" date="2009" name="Fungal Genet. Biol.">
        <title>The 2008 update of the Aspergillus nidulans genome annotation: a community effort.</title>
        <authorList>
            <person name="Wortman J.R."/>
            <person name="Gilsenan J.M."/>
            <person name="Joardar V."/>
            <person name="Deegan J."/>
            <person name="Clutterbuck J."/>
            <person name="Andersen M.R."/>
            <person name="Archer D."/>
            <person name="Bencina M."/>
            <person name="Braus G."/>
            <person name="Coutinho P."/>
            <person name="von Dohren H."/>
            <person name="Doonan J."/>
            <person name="Driessen A.J."/>
            <person name="Durek P."/>
            <person name="Espeso E."/>
            <person name="Fekete E."/>
            <person name="Flipphi M."/>
            <person name="Estrada C.G."/>
            <person name="Geysens S."/>
            <person name="Goldman G."/>
            <person name="de Groot P.W."/>
            <person name="Hansen K."/>
            <person name="Harris S.D."/>
            <person name="Heinekamp T."/>
            <person name="Helmstaedt K."/>
            <person name="Henrissat B."/>
            <person name="Hofmann G."/>
            <person name="Homan T."/>
            <person name="Horio T."/>
            <person name="Horiuchi H."/>
            <person name="James S."/>
            <person name="Jones M."/>
            <person name="Karaffa L."/>
            <person name="Karanyi Z."/>
            <person name="Kato M."/>
            <person name="Keller N."/>
            <person name="Kelly D.E."/>
            <person name="Kiel J.A."/>
            <person name="Kim J.M."/>
            <person name="van der Klei I.J."/>
            <person name="Klis F.M."/>
            <person name="Kovalchuk A."/>
            <person name="Krasevec N."/>
            <person name="Kubicek C.P."/>
            <person name="Liu B."/>
            <person name="Maccabe A."/>
            <person name="Meyer V."/>
            <person name="Mirabito P."/>
            <person name="Miskei M."/>
            <person name="Mos M."/>
            <person name="Mullins J."/>
            <person name="Nelson D.R."/>
            <person name="Nielsen J."/>
            <person name="Oakley B.R."/>
            <person name="Osmani S.A."/>
            <person name="Pakula T."/>
            <person name="Paszewski A."/>
            <person name="Paulsen I."/>
            <person name="Pilsyk S."/>
            <person name="Pocsi I."/>
            <person name="Punt P.J."/>
            <person name="Ram A.F."/>
            <person name="Ren Q."/>
            <person name="Robellet X."/>
            <person name="Robson G."/>
            <person name="Seiboth B."/>
            <person name="van Solingen P."/>
            <person name="Specht T."/>
            <person name="Sun J."/>
            <person name="Taheri-Talesh N."/>
            <person name="Takeshita N."/>
            <person name="Ussery D."/>
            <person name="vanKuyk P.A."/>
            <person name="Visser H."/>
            <person name="van de Vondervoort P.J."/>
            <person name="de Vries R.P."/>
            <person name="Walton J."/>
            <person name="Xiang X."/>
            <person name="Xiong Y."/>
            <person name="Zeng A.P."/>
            <person name="Brandt B.W."/>
            <person name="Cornell M.J."/>
            <person name="van den Hondel C.A."/>
            <person name="Visser J."/>
            <person name="Oliver S.G."/>
            <person name="Turner G."/>
        </authorList>
    </citation>
    <scope>GENOME REANNOTATION</scope>
    <source>
        <strain evidence="8">FGSC A4 / ATCC 38163 / CBS 112.46 / NRRL 194 / M139</strain>
    </source>
</reference>
<dbReference type="Proteomes" id="UP000000560">
    <property type="component" value="Chromosome IV"/>
</dbReference>
<dbReference type="Pfam" id="PF08031">
    <property type="entry name" value="BBE"/>
    <property type="match status" value="1"/>
</dbReference>